<comment type="caution">
    <text evidence="3">The sequence shown here is derived from an EMBL/GenBank/DDBJ whole genome shotgun (WGS) entry which is preliminary data.</text>
</comment>
<evidence type="ECO:0000313" key="4">
    <source>
        <dbReference type="Proteomes" id="UP000548476"/>
    </source>
</evidence>
<feature type="transmembrane region" description="Helical" evidence="2">
    <location>
        <begin position="62"/>
        <end position="83"/>
    </location>
</feature>
<dbReference type="GO" id="GO:0051301">
    <property type="term" value="P:cell division"/>
    <property type="evidence" value="ECO:0007669"/>
    <property type="project" value="UniProtKB-KW"/>
</dbReference>
<feature type="region of interest" description="Disordered" evidence="1">
    <location>
        <begin position="153"/>
        <end position="176"/>
    </location>
</feature>
<name>A0A841FXX1_9ACTN</name>
<keyword evidence="2" id="KW-0472">Membrane</keyword>
<organism evidence="3 4">
    <name type="scientific">Phytomonospora endophytica</name>
    <dbReference type="NCBI Taxonomy" id="714109"/>
    <lineage>
        <taxon>Bacteria</taxon>
        <taxon>Bacillati</taxon>
        <taxon>Actinomycetota</taxon>
        <taxon>Actinomycetes</taxon>
        <taxon>Micromonosporales</taxon>
        <taxon>Micromonosporaceae</taxon>
        <taxon>Phytomonospora</taxon>
    </lineage>
</organism>
<dbReference type="Gene3D" id="1.10.287.700">
    <property type="entry name" value="Helix hairpin bin"/>
    <property type="match status" value="1"/>
</dbReference>
<evidence type="ECO:0000313" key="3">
    <source>
        <dbReference type="EMBL" id="MBB6038382.1"/>
    </source>
</evidence>
<protein>
    <submittedName>
        <fullName evidence="3">Cell division septum initiation protein DivIVA</fullName>
    </submittedName>
</protein>
<keyword evidence="2" id="KW-1133">Transmembrane helix</keyword>
<sequence length="176" mass="18350">MPFGKTAKNRTQVVRNELGQSFGHFRTAATHAAQGAAERIGPRVDSAMVTIGLRKPPKRRRWPWIAGAIGVTAVAGVAVMSLVKRRRGQWEDYTAAEAAEDLREAGGDAADKVKGVAGDAGDKAKDLAGKAQDKAADLAGSARDKAGQLADKASDFAGRAGDKIRSGAPSGLNTTR</sequence>
<dbReference type="EMBL" id="JACHGT010000016">
    <property type="protein sequence ID" value="MBB6038382.1"/>
    <property type="molecule type" value="Genomic_DNA"/>
</dbReference>
<gene>
    <name evidence="3" type="ORF">HNR73_006265</name>
</gene>
<keyword evidence="3" id="KW-0131">Cell cycle</keyword>
<keyword evidence="3" id="KW-0132">Cell division</keyword>
<dbReference type="Proteomes" id="UP000548476">
    <property type="component" value="Unassembled WGS sequence"/>
</dbReference>
<accession>A0A841FXX1</accession>
<keyword evidence="4" id="KW-1185">Reference proteome</keyword>
<keyword evidence="2" id="KW-0812">Transmembrane</keyword>
<reference evidence="3 4" key="1">
    <citation type="submission" date="2020-08" db="EMBL/GenBank/DDBJ databases">
        <title>Genomic Encyclopedia of Type Strains, Phase IV (KMG-IV): sequencing the most valuable type-strain genomes for metagenomic binning, comparative biology and taxonomic classification.</title>
        <authorList>
            <person name="Goeker M."/>
        </authorList>
    </citation>
    <scope>NUCLEOTIDE SEQUENCE [LARGE SCALE GENOMIC DNA]</scope>
    <source>
        <strain evidence="3 4">YIM 65646</strain>
    </source>
</reference>
<dbReference type="RefSeq" id="WP_184791179.1">
    <property type="nucleotide sequence ID" value="NZ_BONT01000009.1"/>
</dbReference>
<evidence type="ECO:0000256" key="2">
    <source>
        <dbReference type="SAM" id="Phobius"/>
    </source>
</evidence>
<proteinExistence type="predicted"/>
<evidence type="ECO:0000256" key="1">
    <source>
        <dbReference type="SAM" id="MobiDB-lite"/>
    </source>
</evidence>
<dbReference type="AlphaFoldDB" id="A0A841FXX1"/>